<dbReference type="GO" id="GO:0022625">
    <property type="term" value="C:cytosolic large ribosomal subunit"/>
    <property type="evidence" value="ECO:0007669"/>
    <property type="project" value="TreeGrafter"/>
</dbReference>
<keyword evidence="3 5" id="KW-0689">Ribosomal protein</keyword>
<dbReference type="PANTHER" id="PTHR45699">
    <property type="entry name" value="60S ACIDIC RIBOSOMAL PROTEIN P0"/>
    <property type="match status" value="1"/>
</dbReference>
<dbReference type="GO" id="GO:0003735">
    <property type="term" value="F:structural constituent of ribosome"/>
    <property type="evidence" value="ECO:0007669"/>
    <property type="project" value="TreeGrafter"/>
</dbReference>
<dbReference type="EMBL" id="IACT01003163">
    <property type="protein sequence ID" value="LAC22413.1"/>
    <property type="molecule type" value="mRNA"/>
</dbReference>
<dbReference type="InterPro" id="IPR030670">
    <property type="entry name" value="uL10_eukaryotes"/>
</dbReference>
<feature type="domain" description="Large ribosomal subunit protein uL10-like insertion" evidence="7">
    <location>
        <begin position="107"/>
        <end position="176"/>
    </location>
</feature>
<evidence type="ECO:0000256" key="5">
    <source>
        <dbReference type="PIRNR" id="PIRNR039087"/>
    </source>
</evidence>
<dbReference type="GO" id="GO:0000027">
    <property type="term" value="P:ribosomal large subunit assembly"/>
    <property type="evidence" value="ECO:0007669"/>
    <property type="project" value="TreeGrafter"/>
</dbReference>
<dbReference type="InterPro" id="IPR043164">
    <property type="entry name" value="Ribosomal_uL10-like_insert_sf"/>
</dbReference>
<feature type="region of interest" description="Disordered" evidence="6">
    <location>
        <begin position="273"/>
        <end position="320"/>
    </location>
</feature>
<dbReference type="Pfam" id="PF17777">
    <property type="entry name" value="RL10P_insert"/>
    <property type="match status" value="1"/>
</dbReference>
<dbReference type="PIRSF" id="PIRSF039087">
    <property type="entry name" value="L10E"/>
    <property type="match status" value="1"/>
</dbReference>
<evidence type="ECO:0000256" key="4">
    <source>
        <dbReference type="ARBA" id="ARBA00023274"/>
    </source>
</evidence>
<dbReference type="Gene3D" id="3.30.70.1730">
    <property type="match status" value="1"/>
</dbReference>
<dbReference type="InterPro" id="IPR040637">
    <property type="entry name" value="Ribosomal_uL10-like_insert"/>
</dbReference>
<name>A0A6A7FW56_9CRUS</name>
<evidence type="ECO:0000256" key="3">
    <source>
        <dbReference type="ARBA" id="ARBA00022980"/>
    </source>
</evidence>
<protein>
    <recommendedName>
        <fullName evidence="5">60S acidic ribosomal protein P0</fullName>
    </recommendedName>
</protein>
<reference evidence="8" key="1">
    <citation type="submission" date="2017-11" db="EMBL/GenBank/DDBJ databases">
        <title>The sensing device of the deep-sea amphipod.</title>
        <authorList>
            <person name="Kobayashi H."/>
            <person name="Nagahama T."/>
            <person name="Arai W."/>
            <person name="Sasagawa Y."/>
            <person name="Umeda M."/>
            <person name="Hayashi T."/>
            <person name="Nikaido I."/>
            <person name="Watanabe H."/>
            <person name="Oguri K."/>
            <person name="Kitazato H."/>
            <person name="Fujioka K."/>
            <person name="Kido Y."/>
            <person name="Takami H."/>
        </authorList>
    </citation>
    <scope>NUCLEOTIDE SEQUENCE</scope>
    <source>
        <tissue evidence="8">Whole body</tissue>
    </source>
</reference>
<dbReference type="CDD" id="cd05795">
    <property type="entry name" value="Ribosomal_P0_L10e"/>
    <property type="match status" value="1"/>
</dbReference>
<evidence type="ECO:0000256" key="6">
    <source>
        <dbReference type="SAM" id="MobiDB-lite"/>
    </source>
</evidence>
<dbReference type="GO" id="GO:0002181">
    <property type="term" value="P:cytoplasmic translation"/>
    <property type="evidence" value="ECO:0007669"/>
    <property type="project" value="TreeGrafter"/>
</dbReference>
<evidence type="ECO:0000256" key="2">
    <source>
        <dbReference type="ARBA" id="ARBA00008889"/>
    </source>
</evidence>
<dbReference type="AlphaFoldDB" id="A0A6A7FW56"/>
<keyword evidence="4 5" id="KW-0687">Ribonucleoprotein</keyword>
<dbReference type="FunFam" id="3.90.105.20:FF:000001">
    <property type="entry name" value="60S acidic ribosomal protein P0"/>
    <property type="match status" value="1"/>
</dbReference>
<comment type="function">
    <text evidence="1 5">Ribosomal protein P0 is the functional equivalent of E.coli protein L10.</text>
</comment>
<dbReference type="InterPro" id="IPR001790">
    <property type="entry name" value="Ribosomal_uL10"/>
</dbReference>
<accession>A0A6A7FW56</accession>
<proteinExistence type="evidence at transcript level"/>
<dbReference type="GO" id="GO:0070180">
    <property type="term" value="F:large ribosomal subunit rRNA binding"/>
    <property type="evidence" value="ECO:0007669"/>
    <property type="project" value="TreeGrafter"/>
</dbReference>
<dbReference type="Gene3D" id="3.90.105.20">
    <property type="match status" value="1"/>
</dbReference>
<evidence type="ECO:0000313" key="8">
    <source>
        <dbReference type="EMBL" id="LAC22413.1"/>
    </source>
</evidence>
<dbReference type="SUPFAM" id="SSF160369">
    <property type="entry name" value="Ribosomal protein L10-like"/>
    <property type="match status" value="1"/>
</dbReference>
<organism evidence="8">
    <name type="scientific">Hirondellea gigas</name>
    <dbReference type="NCBI Taxonomy" id="1518452"/>
    <lineage>
        <taxon>Eukaryota</taxon>
        <taxon>Metazoa</taxon>
        <taxon>Ecdysozoa</taxon>
        <taxon>Arthropoda</taxon>
        <taxon>Crustacea</taxon>
        <taxon>Multicrustacea</taxon>
        <taxon>Malacostraca</taxon>
        <taxon>Eumalacostraca</taxon>
        <taxon>Peracarida</taxon>
        <taxon>Amphipoda</taxon>
        <taxon>Amphilochidea</taxon>
        <taxon>Lysianassida</taxon>
        <taxon>Lysianassidira</taxon>
        <taxon>Lysianassoidea</taxon>
        <taxon>Lysianassidae</taxon>
        <taxon>Hirondellea</taxon>
    </lineage>
</organism>
<dbReference type="Pfam" id="PF00428">
    <property type="entry name" value="Ribosomal_60s"/>
    <property type="match status" value="1"/>
</dbReference>
<evidence type="ECO:0000259" key="7">
    <source>
        <dbReference type="Pfam" id="PF17777"/>
    </source>
</evidence>
<sequence>MVHKRKIEYKAKLIRYLQEHKTIIVVTCDHVGSHQLQKVRQDLRGRALVLMGKNTLVRMVLREYMETDPEIEKFLPSVRGNCGFIFTNDDVKEIRDIVLGNRLQSIARPGVIAPNDVTVPPGPTGLDPGQTSFFQALNIATKIFKGQIEITSKVFLIKKGAKVGNSECALLNKLDIKPFEYGLVVTSIFTEGASFGPEVLDLTNDDLIKSFFNAVRVVAALGLRIGIPNISSIPHSFANGFRKLLALSVQTDYTFEAAKPYKEYLTDPAAYQAAHGGPSVAAEESPAAEEKAAEEEPEEDESSEGGPMGLFGDDSDSDSE</sequence>
<dbReference type="PANTHER" id="PTHR45699:SF3">
    <property type="entry name" value="LARGE RIBOSOMAL SUBUNIT PROTEIN UL10"/>
    <property type="match status" value="1"/>
</dbReference>
<dbReference type="InterPro" id="IPR050323">
    <property type="entry name" value="Ribosomal_protein_uL10"/>
</dbReference>
<comment type="similarity">
    <text evidence="2 5">Belongs to the universal ribosomal protein uL10 family.</text>
</comment>
<dbReference type="Pfam" id="PF00466">
    <property type="entry name" value="Ribosomal_L10"/>
    <property type="match status" value="1"/>
</dbReference>
<evidence type="ECO:0000256" key="1">
    <source>
        <dbReference type="ARBA" id="ARBA00002200"/>
    </source>
</evidence>
<feature type="compositionally biased region" description="Acidic residues" evidence="6">
    <location>
        <begin position="292"/>
        <end position="303"/>
    </location>
</feature>
<dbReference type="InterPro" id="IPR043141">
    <property type="entry name" value="Ribosomal_uL10-like_sf"/>
</dbReference>